<accession>H2XV32</accession>
<feature type="domain" description="C-type lectin" evidence="1">
    <location>
        <begin position="3"/>
        <end position="61"/>
    </location>
</feature>
<dbReference type="AlphaFoldDB" id="H2XV32"/>
<dbReference type="Proteomes" id="UP000008144">
    <property type="component" value="Unassembled WGS sequence"/>
</dbReference>
<reference evidence="2" key="3">
    <citation type="submission" date="2025-09" db="UniProtKB">
        <authorList>
            <consortium name="Ensembl"/>
        </authorList>
    </citation>
    <scope>IDENTIFICATION</scope>
</reference>
<evidence type="ECO:0000259" key="1">
    <source>
        <dbReference type="PROSITE" id="PS50041"/>
    </source>
</evidence>
<protein>
    <recommendedName>
        <fullName evidence="1">C-type lectin domain-containing protein</fullName>
    </recommendedName>
</protein>
<dbReference type="SUPFAM" id="SSF56436">
    <property type="entry name" value="C-type lectin-like"/>
    <property type="match status" value="1"/>
</dbReference>
<evidence type="ECO:0000313" key="2">
    <source>
        <dbReference type="Ensembl" id="ENSCINP00000033516.1"/>
    </source>
</evidence>
<dbReference type="Ensembl" id="ENSCINT00000032266.1">
    <property type="protein sequence ID" value="ENSCINP00000033516.1"/>
    <property type="gene ID" value="ENSCING00000019123.1"/>
</dbReference>
<organism evidence="2 3">
    <name type="scientific">Ciona intestinalis</name>
    <name type="common">Transparent sea squirt</name>
    <name type="synonym">Ascidia intestinalis</name>
    <dbReference type="NCBI Taxonomy" id="7719"/>
    <lineage>
        <taxon>Eukaryota</taxon>
        <taxon>Metazoa</taxon>
        <taxon>Chordata</taxon>
        <taxon>Tunicata</taxon>
        <taxon>Ascidiacea</taxon>
        <taxon>Phlebobranchia</taxon>
        <taxon>Cionidae</taxon>
        <taxon>Ciona</taxon>
    </lineage>
</organism>
<dbReference type="InParanoid" id="H2XV32"/>
<dbReference type="PROSITE" id="PS50041">
    <property type="entry name" value="C_TYPE_LECTIN_2"/>
    <property type="match status" value="1"/>
</dbReference>
<proteinExistence type="predicted"/>
<dbReference type="HOGENOM" id="CLU_851346_0_0_1"/>
<reference evidence="2" key="2">
    <citation type="submission" date="2025-08" db="UniProtKB">
        <authorList>
            <consortium name="Ensembl"/>
        </authorList>
    </citation>
    <scope>IDENTIFICATION</scope>
</reference>
<keyword evidence="3" id="KW-1185">Reference proteome</keyword>
<evidence type="ECO:0000313" key="3">
    <source>
        <dbReference type="Proteomes" id="UP000008144"/>
    </source>
</evidence>
<dbReference type="CDD" id="cd00037">
    <property type="entry name" value="CLECT"/>
    <property type="match status" value="1"/>
</dbReference>
<reference evidence="3" key="1">
    <citation type="journal article" date="2002" name="Science">
        <title>The draft genome of Ciona intestinalis: insights into chordate and vertebrate origins.</title>
        <authorList>
            <person name="Dehal P."/>
            <person name="Satou Y."/>
            <person name="Campbell R.K."/>
            <person name="Chapman J."/>
            <person name="Degnan B."/>
            <person name="De Tomaso A."/>
            <person name="Davidson B."/>
            <person name="Di Gregorio A."/>
            <person name="Gelpke M."/>
            <person name="Goodstein D.M."/>
            <person name="Harafuji N."/>
            <person name="Hastings K.E."/>
            <person name="Ho I."/>
            <person name="Hotta K."/>
            <person name="Huang W."/>
            <person name="Kawashima T."/>
            <person name="Lemaire P."/>
            <person name="Martinez D."/>
            <person name="Meinertzhagen I.A."/>
            <person name="Necula S."/>
            <person name="Nonaka M."/>
            <person name="Putnam N."/>
            <person name="Rash S."/>
            <person name="Saiga H."/>
            <person name="Satake M."/>
            <person name="Terry A."/>
            <person name="Yamada L."/>
            <person name="Wang H.G."/>
            <person name="Awazu S."/>
            <person name="Azumi K."/>
            <person name="Boore J."/>
            <person name="Branno M."/>
            <person name="Chin-Bow S."/>
            <person name="DeSantis R."/>
            <person name="Doyle S."/>
            <person name="Francino P."/>
            <person name="Keys D.N."/>
            <person name="Haga S."/>
            <person name="Hayashi H."/>
            <person name="Hino K."/>
            <person name="Imai K.S."/>
            <person name="Inaba K."/>
            <person name="Kano S."/>
            <person name="Kobayashi K."/>
            <person name="Kobayashi M."/>
            <person name="Lee B.I."/>
            <person name="Makabe K.W."/>
            <person name="Manohar C."/>
            <person name="Matassi G."/>
            <person name="Medina M."/>
            <person name="Mochizuki Y."/>
            <person name="Mount S."/>
            <person name="Morishita T."/>
            <person name="Miura S."/>
            <person name="Nakayama A."/>
            <person name="Nishizaka S."/>
            <person name="Nomoto H."/>
            <person name="Ohta F."/>
            <person name="Oishi K."/>
            <person name="Rigoutsos I."/>
            <person name="Sano M."/>
            <person name="Sasaki A."/>
            <person name="Sasakura Y."/>
            <person name="Shoguchi E."/>
            <person name="Shin-i T."/>
            <person name="Spagnuolo A."/>
            <person name="Stainier D."/>
            <person name="Suzuki M.M."/>
            <person name="Tassy O."/>
            <person name="Takatori N."/>
            <person name="Tokuoka M."/>
            <person name="Yagi K."/>
            <person name="Yoshizaki F."/>
            <person name="Wada S."/>
            <person name="Zhang C."/>
            <person name="Hyatt P.D."/>
            <person name="Larimer F."/>
            <person name="Detter C."/>
            <person name="Doggett N."/>
            <person name="Glavina T."/>
            <person name="Hawkins T."/>
            <person name="Richardson P."/>
            <person name="Lucas S."/>
            <person name="Kohara Y."/>
            <person name="Levine M."/>
            <person name="Satoh N."/>
            <person name="Rokhsar D.S."/>
        </authorList>
    </citation>
    <scope>NUCLEOTIDE SEQUENCE [LARGE SCALE GENOMIC DNA]</scope>
</reference>
<dbReference type="InterPro" id="IPR001304">
    <property type="entry name" value="C-type_lectin-like"/>
</dbReference>
<dbReference type="InterPro" id="IPR016186">
    <property type="entry name" value="C-type_lectin-like/link_sf"/>
</dbReference>
<name>H2XV32_CIOIN</name>
<dbReference type="InterPro" id="IPR016187">
    <property type="entry name" value="CTDL_fold"/>
</dbReference>
<dbReference type="Gene3D" id="3.10.100.10">
    <property type="entry name" value="Mannose-Binding Protein A, subunit A"/>
    <property type="match status" value="1"/>
</dbReference>
<sequence>MDWVEEQNLNYLWEDGTPFTGNISVFNPGEYNQSDKCVVLLPFQARWNNARCTNTRGFGCQRARHVMTTTHATTTTVQTTISTSTTLSSTTTIILSEGTEPTPTPTLSTTTTTLPATQTTITEESTTLRSNEISAEEAIGNLHSIIDSLQNMGDNNKSYITMQLVSFEKNLEILSFGENFVNETYKNISRILVTNIDIPNNEGEELIAELGTSKIQHFTLNEANSGRLSLAFAELKIPPKVMNKFTNTSDQMSAIFAPSDLPFVTISLYDVLRRKKLNPGVKFETFTKNDNSFEQQAIPRFGKVPNVIFQDVQWKCEFFEPESQTFS</sequence>